<sequence length="112" mass="12241">MDLVAIALWSPGQATKADLAERLLASIEEIDAALAYALRHELLHVDGRAASTVSLTPVDKRPPEVRDPFAAARKRSAAIKAWAKANGVKINQRGNIPPEVEEQFRRHQGPLT</sequence>
<evidence type="ECO:0000256" key="2">
    <source>
        <dbReference type="SAM" id="MobiDB-lite"/>
    </source>
</evidence>
<evidence type="ECO:0000259" key="3">
    <source>
        <dbReference type="Pfam" id="PF23359"/>
    </source>
</evidence>
<comment type="caution">
    <text evidence="4">The sequence shown here is derived from an EMBL/GenBank/DDBJ whole genome shotgun (WGS) entry which is preliminary data.</text>
</comment>
<evidence type="ECO:0000313" key="4">
    <source>
        <dbReference type="EMBL" id="KAB2372870.1"/>
    </source>
</evidence>
<dbReference type="EMBL" id="WBMR01000105">
    <property type="protein sequence ID" value="KAB2372870.1"/>
    <property type="molecule type" value="Genomic_DNA"/>
</dbReference>
<dbReference type="Proteomes" id="UP000483004">
    <property type="component" value="Unassembled WGS sequence"/>
</dbReference>
<dbReference type="InterPro" id="IPR036625">
    <property type="entry name" value="E3-bd_dom_sf"/>
</dbReference>
<dbReference type="Pfam" id="PF23359">
    <property type="entry name" value="Lsr2_DNA-bd"/>
    <property type="match status" value="1"/>
</dbReference>
<dbReference type="GO" id="GO:0016746">
    <property type="term" value="F:acyltransferase activity"/>
    <property type="evidence" value="ECO:0007669"/>
    <property type="project" value="InterPro"/>
</dbReference>
<evidence type="ECO:0000313" key="5">
    <source>
        <dbReference type="Proteomes" id="UP000483004"/>
    </source>
</evidence>
<feature type="domain" description="Lsr2 DNA-binding" evidence="3">
    <location>
        <begin position="72"/>
        <end position="105"/>
    </location>
</feature>
<dbReference type="Gene3D" id="4.10.320.10">
    <property type="entry name" value="E3-binding domain"/>
    <property type="match status" value="1"/>
</dbReference>
<gene>
    <name evidence="4" type="ORF">F9B16_29360</name>
</gene>
<dbReference type="InterPro" id="IPR055370">
    <property type="entry name" value="Lsr2_DNA-bd"/>
</dbReference>
<reference evidence="4 5" key="1">
    <citation type="submission" date="2019-09" db="EMBL/GenBank/DDBJ databases">
        <title>Actinomadura physcomitrii sp. nov., a novel actinomycete isolated from moss [Physcomitrium sphaericum (Ludw) Fuernr].</title>
        <authorList>
            <person name="Liu C."/>
            <person name="Zhuang X."/>
        </authorList>
    </citation>
    <scope>NUCLEOTIDE SEQUENCE [LARGE SCALE GENOMIC DNA]</scope>
    <source>
        <strain evidence="4 5">CYP1-1B</strain>
    </source>
</reference>
<keyword evidence="5" id="KW-1185">Reference proteome</keyword>
<name>A0A6L3VPZ8_9ACTN</name>
<proteinExistence type="predicted"/>
<dbReference type="AlphaFoldDB" id="A0A6L3VPZ8"/>
<keyword evidence="1" id="KW-0238">DNA-binding</keyword>
<protein>
    <recommendedName>
        <fullName evidence="3">Lsr2 DNA-binding domain-containing protein</fullName>
    </recommendedName>
</protein>
<evidence type="ECO:0000256" key="1">
    <source>
        <dbReference type="ARBA" id="ARBA00023125"/>
    </source>
</evidence>
<accession>A0A6L3VPZ8</accession>
<feature type="region of interest" description="Disordered" evidence="2">
    <location>
        <begin position="93"/>
        <end position="112"/>
    </location>
</feature>
<dbReference type="GO" id="GO:0003677">
    <property type="term" value="F:DNA binding"/>
    <property type="evidence" value="ECO:0007669"/>
    <property type="project" value="UniProtKB-KW"/>
</dbReference>
<organism evidence="4 5">
    <name type="scientific">Actinomadura montaniterrae</name>
    <dbReference type="NCBI Taxonomy" id="1803903"/>
    <lineage>
        <taxon>Bacteria</taxon>
        <taxon>Bacillati</taxon>
        <taxon>Actinomycetota</taxon>
        <taxon>Actinomycetes</taxon>
        <taxon>Streptosporangiales</taxon>
        <taxon>Thermomonosporaceae</taxon>
        <taxon>Actinomadura</taxon>
    </lineage>
</organism>